<dbReference type="Proteomes" id="UP000659654">
    <property type="component" value="Unassembled WGS sequence"/>
</dbReference>
<evidence type="ECO:0000313" key="7">
    <source>
        <dbReference type="WBParaSite" id="BXY_1757300.1"/>
    </source>
</evidence>
<feature type="chain" id="PRO_5036022300" evidence="3">
    <location>
        <begin position="21"/>
        <end position="94"/>
    </location>
</feature>
<reference evidence="4" key="2">
    <citation type="submission" date="2020-09" db="EMBL/GenBank/DDBJ databases">
        <authorList>
            <person name="Kikuchi T."/>
        </authorList>
    </citation>
    <scope>NUCLEOTIDE SEQUENCE</scope>
    <source>
        <strain evidence="4">Ka4C1</strain>
    </source>
</reference>
<accession>A0A1I7SWZ0</accession>
<evidence type="ECO:0000256" key="2">
    <source>
        <dbReference type="SAM" id="Phobius"/>
    </source>
</evidence>
<dbReference type="Proteomes" id="UP000095284">
    <property type="component" value="Unplaced"/>
</dbReference>
<keyword evidence="3" id="KW-0732">Signal</keyword>
<evidence type="ECO:0000256" key="3">
    <source>
        <dbReference type="SAM" id="SignalP"/>
    </source>
</evidence>
<evidence type="ECO:0000313" key="4">
    <source>
        <dbReference type="EMBL" id="CAD5216700.1"/>
    </source>
</evidence>
<keyword evidence="2" id="KW-0812">Transmembrane</keyword>
<dbReference type="AlphaFoldDB" id="A0A1I7SWZ0"/>
<dbReference type="Proteomes" id="UP000582659">
    <property type="component" value="Unassembled WGS sequence"/>
</dbReference>
<reference evidence="7" key="1">
    <citation type="submission" date="2016-11" db="UniProtKB">
        <authorList>
            <consortium name="WormBaseParasite"/>
        </authorList>
    </citation>
    <scope>IDENTIFICATION</scope>
</reference>
<dbReference type="eggNOG" id="ENOG502TG9E">
    <property type="taxonomic scope" value="Eukaryota"/>
</dbReference>
<organism evidence="5 7">
    <name type="scientific">Bursaphelenchus xylophilus</name>
    <name type="common">Pinewood nematode worm</name>
    <name type="synonym">Aphelenchoides xylophilus</name>
    <dbReference type="NCBI Taxonomy" id="6326"/>
    <lineage>
        <taxon>Eukaryota</taxon>
        <taxon>Metazoa</taxon>
        <taxon>Ecdysozoa</taxon>
        <taxon>Nematoda</taxon>
        <taxon>Chromadorea</taxon>
        <taxon>Rhabditida</taxon>
        <taxon>Tylenchina</taxon>
        <taxon>Tylenchomorpha</taxon>
        <taxon>Aphelenchoidea</taxon>
        <taxon>Aphelenchoididae</taxon>
        <taxon>Bursaphelenchus</taxon>
    </lineage>
</organism>
<feature type="transmembrane region" description="Helical" evidence="2">
    <location>
        <begin position="44"/>
        <end position="68"/>
    </location>
</feature>
<dbReference type="SMR" id="A0A1I7SWZ0"/>
<protein>
    <submittedName>
        <fullName evidence="4">(pine wood nematode) hypothetical protein</fullName>
    </submittedName>
</protein>
<keyword evidence="2" id="KW-0472">Membrane</keyword>
<evidence type="ECO:0000313" key="5">
    <source>
        <dbReference type="Proteomes" id="UP000095284"/>
    </source>
</evidence>
<name>A0A1I7SWZ0_BURXY</name>
<dbReference type="EMBL" id="CAJFDI010000002">
    <property type="protein sequence ID" value="CAD5216700.1"/>
    <property type="molecule type" value="Genomic_DNA"/>
</dbReference>
<feature type="signal peptide" evidence="3">
    <location>
        <begin position="1"/>
        <end position="20"/>
    </location>
</feature>
<keyword evidence="6" id="KW-1185">Reference proteome</keyword>
<dbReference type="EMBL" id="CAJFCV020000002">
    <property type="protein sequence ID" value="CAG9100060.1"/>
    <property type="molecule type" value="Genomic_DNA"/>
</dbReference>
<dbReference type="WBParaSite" id="BXY_1757300.1">
    <property type="protein sequence ID" value="BXY_1757300.1"/>
    <property type="gene ID" value="BXY_1757300"/>
</dbReference>
<keyword evidence="2" id="KW-1133">Transmembrane helix</keyword>
<gene>
    <name evidence="4" type="ORF">BXYJ_LOCUS4666</name>
</gene>
<evidence type="ECO:0000256" key="1">
    <source>
        <dbReference type="SAM" id="MobiDB-lite"/>
    </source>
</evidence>
<feature type="region of interest" description="Disordered" evidence="1">
    <location>
        <begin position="75"/>
        <end position="94"/>
    </location>
</feature>
<proteinExistence type="predicted"/>
<evidence type="ECO:0000313" key="6">
    <source>
        <dbReference type="Proteomes" id="UP000659654"/>
    </source>
</evidence>
<sequence>MPTKGVLFILLSALILDVHAGSLTNQSIFFDSTKFETDFSTIYLYNALSIALSLISIGCSIAAIVTLWKNRKNKQDNKNYNIGPAASESSLLFV</sequence>